<sequence length="184" mass="20028">MQAAQLLDVGEDGGRLWLSVGSLCGNDWRCNHGRDQHFGIEAARGNLLLDIEAEAQLTGGAAGGEFLADADADQIAVTQDAAQTPQMGNAAAAVPFHARQGRPWQNPAGQQIERIEQMLRRFHAAHPEIAASLQVSHRPAGIPSVSSAQRHALAVRRVFFHILCFYAVRQRRDPRFAQIPLPGK</sequence>
<organism evidence="1 2">
    <name type="scientific">Dongia soli</name>
    <dbReference type="NCBI Taxonomy" id="600628"/>
    <lineage>
        <taxon>Bacteria</taxon>
        <taxon>Pseudomonadati</taxon>
        <taxon>Pseudomonadota</taxon>
        <taxon>Alphaproteobacteria</taxon>
        <taxon>Rhodospirillales</taxon>
        <taxon>Dongiaceae</taxon>
        <taxon>Dongia</taxon>
    </lineage>
</organism>
<dbReference type="Proteomes" id="UP001279642">
    <property type="component" value="Unassembled WGS sequence"/>
</dbReference>
<dbReference type="RefSeq" id="WP_320509773.1">
    <property type="nucleotide sequence ID" value="NZ_JAXCLW010000005.1"/>
</dbReference>
<gene>
    <name evidence="1" type="ORF">SMD27_17795</name>
</gene>
<proteinExistence type="predicted"/>
<dbReference type="EMBL" id="JAXCLW010000005">
    <property type="protein sequence ID" value="MDY0884701.1"/>
    <property type="molecule type" value="Genomic_DNA"/>
</dbReference>
<evidence type="ECO:0000313" key="2">
    <source>
        <dbReference type="Proteomes" id="UP001279642"/>
    </source>
</evidence>
<keyword evidence="2" id="KW-1185">Reference proteome</keyword>
<name>A0ABU5EED9_9PROT</name>
<comment type="caution">
    <text evidence="1">The sequence shown here is derived from an EMBL/GenBank/DDBJ whole genome shotgun (WGS) entry which is preliminary data.</text>
</comment>
<evidence type="ECO:0000313" key="1">
    <source>
        <dbReference type="EMBL" id="MDY0884701.1"/>
    </source>
</evidence>
<protein>
    <submittedName>
        <fullName evidence="1">Uncharacterized protein</fullName>
    </submittedName>
</protein>
<accession>A0ABU5EED9</accession>
<reference evidence="1 2" key="1">
    <citation type="journal article" date="2016" name="Antonie Van Leeuwenhoek">
        <title>Dongia soli sp. nov., isolated from soil from Dokdo, Korea.</title>
        <authorList>
            <person name="Kim D.U."/>
            <person name="Lee H."/>
            <person name="Kim H."/>
            <person name="Kim S.G."/>
            <person name="Ka J.O."/>
        </authorList>
    </citation>
    <scope>NUCLEOTIDE SEQUENCE [LARGE SCALE GENOMIC DNA]</scope>
    <source>
        <strain evidence="1 2">D78</strain>
    </source>
</reference>